<keyword evidence="1" id="KW-0812">Transmembrane</keyword>
<dbReference type="Proteomes" id="UP001255050">
    <property type="component" value="Unassembled WGS sequence"/>
</dbReference>
<sequence>MIHVKISEIYLFLAVFIISILLFFTFFVLASDSSHTEQTYEMTDHHLKTNQTEKVQKHEHIDTNQPAIATTLGR</sequence>
<comment type="caution">
    <text evidence="2">The sequence shown here is derived from an EMBL/GenBank/DDBJ whole genome shotgun (WGS) entry which is preliminary data.</text>
</comment>
<dbReference type="NCBIfam" id="NF041581">
    <property type="entry name" value="SosA"/>
    <property type="match status" value="1"/>
</dbReference>
<dbReference type="InterPro" id="IPR048170">
    <property type="entry name" value="SosA-like"/>
</dbReference>
<protein>
    <submittedName>
        <fullName evidence="2">DNA damage-induced cell division inhibitor SosA</fullName>
    </submittedName>
</protein>
<name>A0ABU1F191_9STAP</name>
<reference evidence="2 3" key="1">
    <citation type="submission" date="2023-08" db="EMBL/GenBank/DDBJ databases">
        <title>Whole genome sequencing of Staphylococcus coagulans NN-2474.</title>
        <authorList>
            <person name="Kropotov V.S."/>
            <person name="Boriskina E.V."/>
            <person name="Gordinskaya N.A."/>
            <person name="Shkurkina I.S."/>
            <person name="Kryazhev D.V."/>
            <person name="Alekseeva A.E."/>
            <person name="Makhova M.A."/>
        </authorList>
    </citation>
    <scope>NUCLEOTIDE SEQUENCE [LARGE SCALE GENOMIC DNA]</scope>
    <source>
        <strain evidence="2 3">NN-2474</strain>
    </source>
</reference>
<keyword evidence="1" id="KW-1133">Transmembrane helix</keyword>
<keyword evidence="3" id="KW-1185">Reference proteome</keyword>
<evidence type="ECO:0000313" key="3">
    <source>
        <dbReference type="Proteomes" id="UP001255050"/>
    </source>
</evidence>
<proteinExistence type="predicted"/>
<accession>A0ABU1F191</accession>
<dbReference type="RefSeq" id="WP_309551806.1">
    <property type="nucleotide sequence ID" value="NZ_JAVJGV010000055.1"/>
</dbReference>
<gene>
    <name evidence="2" type="primary">sosA</name>
    <name evidence="2" type="ORF">RCO12_09910</name>
</gene>
<evidence type="ECO:0000256" key="1">
    <source>
        <dbReference type="SAM" id="Phobius"/>
    </source>
</evidence>
<evidence type="ECO:0000313" key="2">
    <source>
        <dbReference type="EMBL" id="MDR5603744.1"/>
    </source>
</evidence>
<dbReference type="EMBL" id="JAVJGV010000055">
    <property type="protein sequence ID" value="MDR5603744.1"/>
    <property type="molecule type" value="Genomic_DNA"/>
</dbReference>
<feature type="transmembrane region" description="Helical" evidence="1">
    <location>
        <begin position="9"/>
        <end position="30"/>
    </location>
</feature>
<keyword evidence="1" id="KW-0472">Membrane</keyword>
<organism evidence="2 3">
    <name type="scientific">Staphylococcus coagulans</name>
    <dbReference type="NCBI Taxonomy" id="74706"/>
    <lineage>
        <taxon>Bacteria</taxon>
        <taxon>Bacillati</taxon>
        <taxon>Bacillota</taxon>
        <taxon>Bacilli</taxon>
        <taxon>Bacillales</taxon>
        <taxon>Staphylococcaceae</taxon>
        <taxon>Staphylococcus</taxon>
    </lineage>
</organism>